<keyword evidence="2" id="KW-0732">Signal</keyword>
<organism evidence="3 4">
    <name type="scientific">Rhamnella rubrinervis</name>
    <dbReference type="NCBI Taxonomy" id="2594499"/>
    <lineage>
        <taxon>Eukaryota</taxon>
        <taxon>Viridiplantae</taxon>
        <taxon>Streptophyta</taxon>
        <taxon>Embryophyta</taxon>
        <taxon>Tracheophyta</taxon>
        <taxon>Spermatophyta</taxon>
        <taxon>Magnoliopsida</taxon>
        <taxon>eudicotyledons</taxon>
        <taxon>Gunneridae</taxon>
        <taxon>Pentapetalae</taxon>
        <taxon>rosids</taxon>
        <taxon>fabids</taxon>
        <taxon>Rosales</taxon>
        <taxon>Rhamnaceae</taxon>
        <taxon>rhamnoid group</taxon>
        <taxon>Rhamneae</taxon>
        <taxon>Rhamnella</taxon>
    </lineage>
</organism>
<evidence type="ECO:0000256" key="2">
    <source>
        <dbReference type="SAM" id="SignalP"/>
    </source>
</evidence>
<protein>
    <submittedName>
        <fullName evidence="3">Uncharacterized protein</fullName>
    </submittedName>
</protein>
<reference evidence="3" key="1">
    <citation type="submission" date="2020-03" db="EMBL/GenBank/DDBJ databases">
        <title>A high-quality chromosome-level genome assembly of a woody plant with both climbing and erect habits, Rhamnella rubrinervis.</title>
        <authorList>
            <person name="Lu Z."/>
            <person name="Yang Y."/>
            <person name="Zhu X."/>
            <person name="Sun Y."/>
        </authorList>
    </citation>
    <scope>NUCLEOTIDE SEQUENCE</scope>
    <source>
        <strain evidence="3">BYM</strain>
        <tissue evidence="3">Leaf</tissue>
    </source>
</reference>
<comment type="caution">
    <text evidence="3">The sequence shown here is derived from an EMBL/GenBank/DDBJ whole genome shotgun (WGS) entry which is preliminary data.</text>
</comment>
<evidence type="ECO:0000313" key="4">
    <source>
        <dbReference type="Proteomes" id="UP000796880"/>
    </source>
</evidence>
<feature type="compositionally biased region" description="Basic residues" evidence="1">
    <location>
        <begin position="159"/>
        <end position="170"/>
    </location>
</feature>
<feature type="region of interest" description="Disordered" evidence="1">
    <location>
        <begin position="150"/>
        <end position="195"/>
    </location>
</feature>
<accession>A0A8K0GZV4</accession>
<proteinExistence type="predicted"/>
<evidence type="ECO:0000256" key="1">
    <source>
        <dbReference type="SAM" id="MobiDB-lite"/>
    </source>
</evidence>
<dbReference type="OrthoDB" id="1750920at2759"/>
<sequence>MTNGWRCLLGLIIFAETYGQDIDIPIFLHFFYLKPSEEGRYHLYARKSTRLLKDAPTSNKNWKDRYFFIMKEGLFDLVSSSKYFICSAWIKRGPSNQQTEQIPKGIPLPILEVPYTRILKGCLRLLYNEPSDPLWASYPATNMGKMKVRVPTDEELAKKERKKKERRVTRKVGQTSQNKEPEPTPGGLEDSASVCSKHDEVTDIVSSLMTRHDRVVLKGMTFKQISHEVEQCTFKLAQDCQYLSEVVVKTNSAWKKKTAVLNNLTTTNKSLEEEANDPKVQGWGGQWPTPELSEDEGSEDSKISSNEKEPQKNDGAEKTPSHTRDSFLEAMDQTIEEGTRPTVDTAKVSSAVQPGQEEPH</sequence>
<dbReference type="Proteomes" id="UP000796880">
    <property type="component" value="Unassembled WGS sequence"/>
</dbReference>
<feature type="compositionally biased region" description="Basic and acidic residues" evidence="1">
    <location>
        <begin position="299"/>
        <end position="327"/>
    </location>
</feature>
<feature type="chain" id="PRO_5035467562" evidence="2">
    <location>
        <begin position="20"/>
        <end position="360"/>
    </location>
</feature>
<feature type="signal peptide" evidence="2">
    <location>
        <begin position="1"/>
        <end position="19"/>
    </location>
</feature>
<feature type="region of interest" description="Disordered" evidence="1">
    <location>
        <begin position="269"/>
        <end position="360"/>
    </location>
</feature>
<gene>
    <name evidence="3" type="ORF">FNV43_RR17000</name>
</gene>
<evidence type="ECO:0000313" key="3">
    <source>
        <dbReference type="EMBL" id="KAF3443079.1"/>
    </source>
</evidence>
<keyword evidence="4" id="KW-1185">Reference proteome</keyword>
<name>A0A8K0GZV4_9ROSA</name>
<dbReference type="AlphaFoldDB" id="A0A8K0GZV4"/>
<dbReference type="EMBL" id="VOIH02000007">
    <property type="protein sequence ID" value="KAF3443079.1"/>
    <property type="molecule type" value="Genomic_DNA"/>
</dbReference>